<evidence type="ECO:0000256" key="3">
    <source>
        <dbReference type="ARBA" id="ARBA00022723"/>
    </source>
</evidence>
<dbReference type="GO" id="GO:0016787">
    <property type="term" value="F:hydrolase activity"/>
    <property type="evidence" value="ECO:0007669"/>
    <property type="project" value="UniProtKB-KW"/>
</dbReference>
<dbReference type="EMBL" id="CP000477">
    <property type="protein sequence ID" value="ABK14527.1"/>
    <property type="molecule type" value="Genomic_DNA"/>
</dbReference>
<dbReference type="InterPro" id="IPR011604">
    <property type="entry name" value="PDDEXK-like_dom_sf"/>
</dbReference>
<evidence type="ECO:0000256" key="4">
    <source>
        <dbReference type="ARBA" id="ARBA00022801"/>
    </source>
</evidence>
<dbReference type="KEGG" id="mtp:Mthe_0737"/>
<keyword evidence="5" id="KW-0408">Iron</keyword>
<dbReference type="PANTHER" id="PTHR36531">
    <property type="entry name" value="CRISPR-ASSOCIATED EXONUCLEASE CAS4"/>
    <property type="match status" value="1"/>
</dbReference>
<dbReference type="PANTHER" id="PTHR36531:SF6">
    <property type="entry name" value="DNA REPLICATION ATP-DEPENDENT HELICASE_NUCLEASE DNA2"/>
    <property type="match status" value="1"/>
</dbReference>
<comment type="cofactor">
    <cofactor evidence="1">
        <name>[4Fe-4S] cluster</name>
        <dbReference type="ChEBI" id="CHEBI:49883"/>
    </cofactor>
</comment>
<evidence type="ECO:0000256" key="5">
    <source>
        <dbReference type="ARBA" id="ARBA00023004"/>
    </source>
</evidence>
<feature type="domain" description="DUF83" evidence="7">
    <location>
        <begin position="155"/>
        <end position="233"/>
    </location>
</feature>
<protein>
    <recommendedName>
        <fullName evidence="7">DUF83 domain-containing protein</fullName>
    </recommendedName>
</protein>
<dbReference type="Pfam" id="PF01930">
    <property type="entry name" value="Cas_Cas4"/>
    <property type="match status" value="1"/>
</dbReference>
<keyword evidence="6" id="KW-0411">Iron-sulfur</keyword>
<dbReference type="Gene3D" id="3.90.320.10">
    <property type="match status" value="1"/>
</dbReference>
<gene>
    <name evidence="8" type="ordered locus">Mthe_0737</name>
</gene>
<dbReference type="GO" id="GO:0004518">
    <property type="term" value="F:nuclease activity"/>
    <property type="evidence" value="ECO:0007669"/>
    <property type="project" value="UniProtKB-KW"/>
</dbReference>
<dbReference type="GO" id="GO:0051536">
    <property type="term" value="F:iron-sulfur cluster binding"/>
    <property type="evidence" value="ECO:0007669"/>
    <property type="project" value="UniProtKB-KW"/>
</dbReference>
<dbReference type="HOGENOM" id="CLU_101254_0_0_2"/>
<keyword evidence="9" id="KW-1185">Reference proteome</keyword>
<keyword evidence="2" id="KW-0540">Nuclease</keyword>
<dbReference type="Proteomes" id="UP000000674">
    <property type="component" value="Chromosome"/>
</dbReference>
<keyword evidence="4" id="KW-0378">Hydrolase</keyword>
<reference evidence="8 9" key="1">
    <citation type="submission" date="2006-10" db="EMBL/GenBank/DDBJ databases">
        <title>Complete sequence of Methanosaeta thermophila PT.</title>
        <authorList>
            <consortium name="US DOE Joint Genome Institute"/>
            <person name="Copeland A."/>
            <person name="Lucas S."/>
            <person name="Lapidus A."/>
            <person name="Barry K."/>
            <person name="Detter J.C."/>
            <person name="Glavina del Rio T."/>
            <person name="Hammon N."/>
            <person name="Israni S."/>
            <person name="Pitluck S."/>
            <person name="Chain P."/>
            <person name="Malfatti S."/>
            <person name="Shin M."/>
            <person name="Vergez L."/>
            <person name="Schmutz J."/>
            <person name="Larimer F."/>
            <person name="Land M."/>
            <person name="Hauser L."/>
            <person name="Kyrpides N."/>
            <person name="Kim E."/>
            <person name="Smith K.S."/>
            <person name="Ingram-Smith C."/>
            <person name="Richardson P."/>
        </authorList>
    </citation>
    <scope>NUCLEOTIDE SEQUENCE [LARGE SCALE GENOMIC DNA]</scope>
    <source>
        <strain evidence="9">DSM 6194 / JCM 14653 / NBRC 101360 / PT</strain>
    </source>
</reference>
<evidence type="ECO:0000313" key="9">
    <source>
        <dbReference type="Proteomes" id="UP000000674"/>
    </source>
</evidence>
<dbReference type="OrthoDB" id="26676at2157"/>
<dbReference type="STRING" id="349307.Mthe_0737"/>
<dbReference type="InterPro" id="IPR022765">
    <property type="entry name" value="Dna2/Cas4_DUF83"/>
</dbReference>
<keyword evidence="3" id="KW-0479">Metal-binding</keyword>
<dbReference type="GeneID" id="4462116"/>
<dbReference type="AlphaFoldDB" id="A0B753"/>
<organism evidence="8 9">
    <name type="scientific">Methanothrix thermoacetophila (strain DSM 6194 / JCM 14653 / NBRC 101360 / PT)</name>
    <name type="common">Methanosaeta thermophila</name>
    <dbReference type="NCBI Taxonomy" id="349307"/>
    <lineage>
        <taxon>Archaea</taxon>
        <taxon>Methanobacteriati</taxon>
        <taxon>Methanobacteriota</taxon>
        <taxon>Stenosarchaea group</taxon>
        <taxon>Methanomicrobia</taxon>
        <taxon>Methanotrichales</taxon>
        <taxon>Methanotrichaceae</taxon>
        <taxon>Methanothrix</taxon>
    </lineage>
</organism>
<dbReference type="RefSeq" id="WP_011695923.1">
    <property type="nucleotide sequence ID" value="NC_008553.1"/>
</dbReference>
<dbReference type="GO" id="GO:0046872">
    <property type="term" value="F:metal ion binding"/>
    <property type="evidence" value="ECO:0007669"/>
    <property type="project" value="UniProtKB-KW"/>
</dbReference>
<sequence length="244" mass="28053">MLVRIHDIGLYLRCPMLVYLEFMGRECFRADIERTILRHLALYSAPDDLRGDMSKVVRDLATVHRIPEEDVVRSIDGMRDSISRIASVPRDLIKPCDIEVELRSERLGLSGILDRLVRPEPRRRGLLGMLLGGEDKMIPSIVRTGRSPGEGVWRRDRIQLAGYAMLLEERFGVEVSTGQVEYVRDGEMRRIRIRSLDRSRALWVRDRVREIRDGEMPDVRGERCDSCEMAGICGIKSCTISRML</sequence>
<dbReference type="InterPro" id="IPR051827">
    <property type="entry name" value="Cas4_exonuclease"/>
</dbReference>
<accession>A0B753</accession>
<evidence type="ECO:0000313" key="8">
    <source>
        <dbReference type="EMBL" id="ABK14527.1"/>
    </source>
</evidence>
<evidence type="ECO:0000256" key="6">
    <source>
        <dbReference type="ARBA" id="ARBA00023014"/>
    </source>
</evidence>
<evidence type="ECO:0000256" key="1">
    <source>
        <dbReference type="ARBA" id="ARBA00001966"/>
    </source>
</evidence>
<evidence type="ECO:0000259" key="7">
    <source>
        <dbReference type="Pfam" id="PF01930"/>
    </source>
</evidence>
<evidence type="ECO:0000256" key="2">
    <source>
        <dbReference type="ARBA" id="ARBA00022722"/>
    </source>
</evidence>
<proteinExistence type="predicted"/>
<name>A0B753_METTP</name>